<dbReference type="GO" id="GO:0006655">
    <property type="term" value="P:phosphatidylglycerol biosynthetic process"/>
    <property type="evidence" value="ECO:0007669"/>
    <property type="project" value="UniProtKB-UniPathway"/>
</dbReference>
<dbReference type="STRING" id="1121279.SAMN02745887_01614"/>
<feature type="transmembrane region" description="Helical" evidence="2">
    <location>
        <begin position="136"/>
        <end position="159"/>
    </location>
</feature>
<keyword evidence="1" id="KW-0997">Cell inner membrane</keyword>
<comment type="catalytic activity">
    <reaction evidence="1">
        <text>a 1,2-diacyl-sn-glycero-3-phospho-(1'-sn-glycero-3'-phosphate) + H2O = a 1,2-diacyl-sn-glycero-3-phospho-(1'-sn-glycerol) + phosphate</text>
        <dbReference type="Rhea" id="RHEA:33751"/>
        <dbReference type="ChEBI" id="CHEBI:15377"/>
        <dbReference type="ChEBI" id="CHEBI:43474"/>
        <dbReference type="ChEBI" id="CHEBI:60110"/>
        <dbReference type="ChEBI" id="CHEBI:64716"/>
        <dbReference type="EC" id="3.1.3.27"/>
    </reaction>
</comment>
<keyword evidence="1 2" id="KW-0472">Membrane</keyword>
<dbReference type="CDD" id="cd06971">
    <property type="entry name" value="PgpA"/>
    <property type="match status" value="1"/>
</dbReference>
<dbReference type="SUPFAM" id="SSF101307">
    <property type="entry name" value="YutG-like"/>
    <property type="match status" value="1"/>
</dbReference>
<dbReference type="PIRSF" id="PIRSF006162">
    <property type="entry name" value="PgpA"/>
    <property type="match status" value="1"/>
</dbReference>
<keyword evidence="1" id="KW-1003">Cell membrane</keyword>
<dbReference type="PANTHER" id="PTHR36305:SF1">
    <property type="entry name" value="PHOSPHATIDYLGLYCEROPHOSPHATASE A"/>
    <property type="match status" value="1"/>
</dbReference>
<dbReference type="InterPro" id="IPR026037">
    <property type="entry name" value="PgpA"/>
</dbReference>
<reference evidence="4 5" key="1">
    <citation type="submission" date="2016-11" db="EMBL/GenBank/DDBJ databases">
        <authorList>
            <person name="Jaros S."/>
            <person name="Januszkiewicz K."/>
            <person name="Wedrychowicz H."/>
        </authorList>
    </citation>
    <scope>NUCLEOTIDE SEQUENCE [LARGE SCALE GENOMIC DNA]</scope>
    <source>
        <strain evidence="4 5">DSM 18899</strain>
    </source>
</reference>
<dbReference type="GO" id="GO:0009395">
    <property type="term" value="P:phospholipid catabolic process"/>
    <property type="evidence" value="ECO:0007669"/>
    <property type="project" value="UniProtKB-KW"/>
</dbReference>
<dbReference type="InterPro" id="IPR007686">
    <property type="entry name" value="YutG/PgpA"/>
</dbReference>
<proteinExistence type="predicted"/>
<dbReference type="Proteomes" id="UP000186513">
    <property type="component" value="Unassembled WGS sequence"/>
</dbReference>
<keyword evidence="1" id="KW-0443">Lipid metabolism</keyword>
<keyword evidence="2" id="KW-1133">Transmembrane helix</keyword>
<keyword evidence="5" id="KW-1185">Reference proteome</keyword>
<comment type="function">
    <text evidence="1">Lipid phosphatase which dephosphorylates phosphatidylglycerophosphate (PGP) to phosphatidylglycerol (PG).</text>
</comment>
<dbReference type="GO" id="GO:0046872">
    <property type="term" value="F:metal ion binding"/>
    <property type="evidence" value="ECO:0007669"/>
    <property type="project" value="UniProtKB-KW"/>
</dbReference>
<dbReference type="GO" id="GO:0008962">
    <property type="term" value="F:phosphatidylglycerophosphatase activity"/>
    <property type="evidence" value="ECO:0007669"/>
    <property type="project" value="UniProtKB-EC"/>
</dbReference>
<keyword evidence="1" id="KW-0479">Metal-binding</keyword>
<evidence type="ECO:0000313" key="5">
    <source>
        <dbReference type="Proteomes" id="UP000186513"/>
    </source>
</evidence>
<keyword evidence="1" id="KW-0460">Magnesium</keyword>
<evidence type="ECO:0000259" key="3">
    <source>
        <dbReference type="Pfam" id="PF04608"/>
    </source>
</evidence>
<dbReference type="RefSeq" id="WP_072428175.1">
    <property type="nucleotide sequence ID" value="NZ_FPKR01000005.1"/>
</dbReference>
<dbReference type="InterPro" id="IPR036681">
    <property type="entry name" value="PgpA-like_sf"/>
</dbReference>
<dbReference type="AlphaFoldDB" id="A0A1K2HG09"/>
<evidence type="ECO:0000256" key="2">
    <source>
        <dbReference type="SAM" id="Phobius"/>
    </source>
</evidence>
<dbReference type="GO" id="GO:0005886">
    <property type="term" value="C:plasma membrane"/>
    <property type="evidence" value="ECO:0007669"/>
    <property type="project" value="UniProtKB-SubCell"/>
</dbReference>
<comment type="pathway">
    <text evidence="1">Phospholipid metabolism; phosphatidylglycerol biosynthesis; phosphatidylglycerol from CDP-diacylglycerol: step 2/2.</text>
</comment>
<dbReference type="EC" id="3.1.3.27" evidence="1"/>
<evidence type="ECO:0000313" key="4">
    <source>
        <dbReference type="EMBL" id="SFZ75473.1"/>
    </source>
</evidence>
<accession>A0A1K2HG09</accession>
<dbReference type="OrthoDB" id="9804091at2"/>
<keyword evidence="1" id="KW-1208">Phospholipid metabolism</keyword>
<comment type="subcellular location">
    <subcellularLocation>
        <location evidence="1">Cell inner membrane</location>
        <topology evidence="1">Multi-pass membrane protein</topology>
    </subcellularLocation>
</comment>
<sequence length="163" mass="17294">MPAQRQVDCKLLLSHPAHFLSLGFGSGLAPKAPGTFGSLAAIPFYLLLSLWLSPMQIALLAIPLFLLGIWACDKTGKALGVSDHGAIVWDEIVAMLPLLAMAGTAPLALAAAFALFRLFDISKPWPISWFDARIKGGFGVMLDDALAALPAAGLLYLILPWLG</sequence>
<protein>
    <recommendedName>
        <fullName evidence="1">Phosphatidylglycerophosphatase A</fullName>
        <ecNumber evidence="1">3.1.3.27</ecNumber>
    </recommendedName>
    <alternativeName>
        <fullName evidence="1">Phosphatidylglycerolphosphate phosphatase A</fullName>
    </alternativeName>
</protein>
<comment type="cofactor">
    <cofactor evidence="1">
        <name>Mg(2+)</name>
        <dbReference type="ChEBI" id="CHEBI:18420"/>
    </cofactor>
</comment>
<dbReference type="Pfam" id="PF04608">
    <property type="entry name" value="PgpA"/>
    <property type="match status" value="1"/>
</dbReference>
<gene>
    <name evidence="4" type="ORF">SAMN02745887_01614</name>
</gene>
<evidence type="ECO:0000256" key="1">
    <source>
        <dbReference type="PIRNR" id="PIRNR006162"/>
    </source>
</evidence>
<organism evidence="4 5">
    <name type="scientific">Chitinimonas taiwanensis DSM 18899</name>
    <dbReference type="NCBI Taxonomy" id="1121279"/>
    <lineage>
        <taxon>Bacteria</taxon>
        <taxon>Pseudomonadati</taxon>
        <taxon>Pseudomonadota</taxon>
        <taxon>Betaproteobacteria</taxon>
        <taxon>Neisseriales</taxon>
        <taxon>Chitinibacteraceae</taxon>
        <taxon>Chitinimonas</taxon>
    </lineage>
</organism>
<feature type="transmembrane region" description="Helical" evidence="2">
    <location>
        <begin position="50"/>
        <end position="71"/>
    </location>
</feature>
<keyword evidence="1" id="KW-0595">Phospholipid degradation</keyword>
<dbReference type="PANTHER" id="PTHR36305">
    <property type="entry name" value="PHOSPHATIDYLGLYCEROPHOSPHATASE A"/>
    <property type="match status" value="1"/>
</dbReference>
<feature type="transmembrane region" description="Helical" evidence="2">
    <location>
        <begin position="92"/>
        <end position="116"/>
    </location>
</feature>
<keyword evidence="1" id="KW-0378">Hydrolase</keyword>
<dbReference type="UniPathway" id="UPA00084">
    <property type="reaction ID" value="UER00504"/>
</dbReference>
<feature type="domain" description="YutG/PgpA" evidence="3">
    <location>
        <begin position="20"/>
        <end position="158"/>
    </location>
</feature>
<name>A0A1K2HG09_9NEIS</name>
<keyword evidence="1" id="KW-0442">Lipid degradation</keyword>
<keyword evidence="1 2" id="KW-0812">Transmembrane</keyword>
<dbReference type="EMBL" id="FPKR01000005">
    <property type="protein sequence ID" value="SFZ75473.1"/>
    <property type="molecule type" value="Genomic_DNA"/>
</dbReference>